<dbReference type="AlphaFoldDB" id="A0A0A3YVZ8"/>
<keyword evidence="3" id="KW-1185">Reference proteome</keyword>
<reference evidence="2 3" key="1">
    <citation type="submission" date="2014-10" db="EMBL/GenBank/DDBJ databases">
        <title>Genome sequence of Erwinia typographi M043b.</title>
        <authorList>
            <person name="Chan K.-G."/>
            <person name="Tan W.-S."/>
        </authorList>
    </citation>
    <scope>NUCLEOTIDE SEQUENCE [LARGE SCALE GENOMIC DNA]</scope>
    <source>
        <strain evidence="2 3">M043b</strain>
    </source>
</reference>
<protein>
    <submittedName>
        <fullName evidence="2">Uncharacterized protein</fullName>
    </submittedName>
</protein>
<organism evidence="2 3">
    <name type="scientific">Erwinia typographi</name>
    <dbReference type="NCBI Taxonomy" id="371042"/>
    <lineage>
        <taxon>Bacteria</taxon>
        <taxon>Pseudomonadati</taxon>
        <taxon>Pseudomonadota</taxon>
        <taxon>Gammaproteobacteria</taxon>
        <taxon>Enterobacterales</taxon>
        <taxon>Erwiniaceae</taxon>
        <taxon>Erwinia</taxon>
    </lineage>
</organism>
<sequence length="144" mass="15575">MKRLVLLLLPVLAASPMAAAVNWPEALQGIAAGEQIWLDKVPHLAAVADVKQAIALEDALSSSLVKNTQGTLGILSLIDAKSWPHMIGTEIVCGVPVEQSAAMVEDFYQQTRHALLSTDKGATCLWLLEASYEEWQADNARKVK</sequence>
<feature type="chain" id="PRO_5002017863" evidence="1">
    <location>
        <begin position="20"/>
        <end position="144"/>
    </location>
</feature>
<keyword evidence="1" id="KW-0732">Signal</keyword>
<dbReference type="eggNOG" id="ENOG5033KM0">
    <property type="taxonomic scope" value="Bacteria"/>
</dbReference>
<accession>A0A0A3YVZ8</accession>
<evidence type="ECO:0000313" key="3">
    <source>
        <dbReference type="Proteomes" id="UP000030351"/>
    </source>
</evidence>
<dbReference type="OrthoDB" id="6555706at2"/>
<proteinExistence type="predicted"/>
<dbReference type="RefSeq" id="WP_034896596.1">
    <property type="nucleotide sequence ID" value="NZ_JRUQ01000055.1"/>
</dbReference>
<gene>
    <name evidence="2" type="ORF">NG99_19530</name>
</gene>
<name>A0A0A3YVZ8_9GAMM</name>
<dbReference type="EMBL" id="JRUQ01000055">
    <property type="protein sequence ID" value="KGT89521.1"/>
    <property type="molecule type" value="Genomic_DNA"/>
</dbReference>
<feature type="signal peptide" evidence="1">
    <location>
        <begin position="1"/>
        <end position="19"/>
    </location>
</feature>
<evidence type="ECO:0000256" key="1">
    <source>
        <dbReference type="SAM" id="SignalP"/>
    </source>
</evidence>
<dbReference type="STRING" id="371042.NG99_19530"/>
<evidence type="ECO:0000313" key="2">
    <source>
        <dbReference type="EMBL" id="KGT89521.1"/>
    </source>
</evidence>
<dbReference type="Proteomes" id="UP000030351">
    <property type="component" value="Unassembled WGS sequence"/>
</dbReference>
<comment type="caution">
    <text evidence="2">The sequence shown here is derived from an EMBL/GenBank/DDBJ whole genome shotgun (WGS) entry which is preliminary data.</text>
</comment>